<evidence type="ECO:0000256" key="9">
    <source>
        <dbReference type="ARBA" id="ARBA00022989"/>
    </source>
</evidence>
<evidence type="ECO:0000256" key="3">
    <source>
        <dbReference type="ARBA" id="ARBA00021622"/>
    </source>
</evidence>
<feature type="transmembrane region" description="Helical" evidence="12">
    <location>
        <begin position="110"/>
        <end position="133"/>
    </location>
</feature>
<protein>
    <recommendedName>
        <fullName evidence="3 12">Flagellar biosynthetic protein FlhB</fullName>
    </recommendedName>
</protein>
<dbReference type="PANTHER" id="PTHR30531:SF12">
    <property type="entry name" value="FLAGELLAR BIOSYNTHETIC PROTEIN FLHB"/>
    <property type="match status" value="1"/>
</dbReference>
<evidence type="ECO:0000256" key="10">
    <source>
        <dbReference type="ARBA" id="ARBA00023136"/>
    </source>
</evidence>
<dbReference type="EMBL" id="JACRSX010000015">
    <property type="protein sequence ID" value="MBC8563057.1"/>
    <property type="molecule type" value="Genomic_DNA"/>
</dbReference>
<dbReference type="PRINTS" id="PR00950">
    <property type="entry name" value="TYPE3IMSPROT"/>
</dbReference>
<dbReference type="Pfam" id="PF01312">
    <property type="entry name" value="Bac_export_2"/>
    <property type="match status" value="1"/>
</dbReference>
<organism evidence="13 14">
    <name type="scientific">Jutongia huaianensis</name>
    <dbReference type="NCBI Taxonomy" id="2763668"/>
    <lineage>
        <taxon>Bacteria</taxon>
        <taxon>Bacillati</taxon>
        <taxon>Bacillota</taxon>
        <taxon>Clostridia</taxon>
        <taxon>Lachnospirales</taxon>
        <taxon>Lachnospiraceae</taxon>
        <taxon>Jutongia</taxon>
    </lineage>
</organism>
<sequence length="376" mass="42905">MQEGRLKPYYLSYNLQLFAKEGQDGEKTEEPTAKKLEDARKKGQVMRSTEVVTAATLLVFFLMLKVFVGFIGNRFISSFHKTLGSIGDYTSEPFNTNMARTIIRSSLWDIVVAAFPMMIAGFVVTIVSILFQVKWKVTTEPLKPKFDKFNPVSGMKRLFSKDKIMDLLKSTAKVIILAYVVYSYLKDQWPLIFKMYSYTLPQAIAVIGDTVISVGIRISLFFAAIAVFDLFYQKWKFHQDMMMSKQEVKDEYKNSEGDPKIKSQQRQRMQQASQRRMMQDLPNADVVITNPTHLAVAIRYDKEAHEAPVVVAKGADYLAQKIKDVARANAVEIVENKPLARMLYHNVEIGAEIPPELYQMVAEVLAYVYSLQGRVN</sequence>
<keyword evidence="6 12" id="KW-0812">Transmembrane</keyword>
<keyword evidence="7 12" id="KW-1005">Bacterial flagellum biogenesis</keyword>
<evidence type="ECO:0000313" key="14">
    <source>
        <dbReference type="Proteomes" id="UP000606193"/>
    </source>
</evidence>
<dbReference type="Proteomes" id="UP000606193">
    <property type="component" value="Unassembled WGS sequence"/>
</dbReference>
<reference evidence="13 14" key="1">
    <citation type="submission" date="2020-08" db="EMBL/GenBank/DDBJ databases">
        <title>Genome public.</title>
        <authorList>
            <person name="Liu C."/>
            <person name="Sun Q."/>
        </authorList>
    </citation>
    <scope>NUCLEOTIDE SEQUENCE [LARGE SCALE GENOMIC DNA]</scope>
    <source>
        <strain evidence="13 14">NSJ-37</strain>
    </source>
</reference>
<dbReference type="Gene3D" id="3.40.1690.10">
    <property type="entry name" value="secretion proteins EscU"/>
    <property type="match status" value="1"/>
</dbReference>
<feature type="transmembrane region" description="Helical" evidence="12">
    <location>
        <begin position="205"/>
        <end position="232"/>
    </location>
</feature>
<comment type="similarity">
    <text evidence="2 12">Belongs to the type III secretion exporter family.</text>
</comment>
<evidence type="ECO:0000256" key="12">
    <source>
        <dbReference type="RuleBase" id="RU364091"/>
    </source>
</evidence>
<proteinExistence type="inferred from homology"/>
<keyword evidence="8 12" id="KW-0653">Protein transport</keyword>
<evidence type="ECO:0000256" key="1">
    <source>
        <dbReference type="ARBA" id="ARBA00004651"/>
    </source>
</evidence>
<dbReference type="InterPro" id="IPR006136">
    <property type="entry name" value="FlhB"/>
</dbReference>
<keyword evidence="13" id="KW-0969">Cilium</keyword>
<dbReference type="Gene3D" id="6.10.250.2080">
    <property type="match status" value="1"/>
</dbReference>
<feature type="transmembrane region" description="Helical" evidence="12">
    <location>
        <begin position="51"/>
        <end position="71"/>
    </location>
</feature>
<dbReference type="InterPro" id="IPR006135">
    <property type="entry name" value="T3SS_substrate_exporter"/>
</dbReference>
<evidence type="ECO:0000256" key="8">
    <source>
        <dbReference type="ARBA" id="ARBA00022927"/>
    </source>
</evidence>
<keyword evidence="10 12" id="KW-0472">Membrane</keyword>
<evidence type="ECO:0000256" key="11">
    <source>
        <dbReference type="ARBA" id="ARBA00023225"/>
    </source>
</evidence>
<evidence type="ECO:0000256" key="6">
    <source>
        <dbReference type="ARBA" id="ARBA00022692"/>
    </source>
</evidence>
<keyword evidence="9 12" id="KW-1133">Transmembrane helix</keyword>
<evidence type="ECO:0000256" key="7">
    <source>
        <dbReference type="ARBA" id="ARBA00022795"/>
    </source>
</evidence>
<dbReference type="InterPro" id="IPR029025">
    <property type="entry name" value="T3SS_substrate_exporter_C"/>
</dbReference>
<keyword evidence="13" id="KW-0282">Flagellum</keyword>
<dbReference type="SUPFAM" id="SSF160544">
    <property type="entry name" value="EscU C-terminal domain-like"/>
    <property type="match status" value="1"/>
</dbReference>
<feature type="transmembrane region" description="Helical" evidence="12">
    <location>
        <begin position="167"/>
        <end position="185"/>
    </location>
</feature>
<comment type="caution">
    <text evidence="13">The sequence shown here is derived from an EMBL/GenBank/DDBJ whole genome shotgun (WGS) entry which is preliminary data.</text>
</comment>
<name>A0ABR7N355_9FIRM</name>
<gene>
    <name evidence="12 13" type="primary">flhB</name>
    <name evidence="13" type="ORF">H8704_10535</name>
</gene>
<dbReference type="PANTHER" id="PTHR30531">
    <property type="entry name" value="FLAGELLAR BIOSYNTHETIC PROTEIN FLHB"/>
    <property type="match status" value="1"/>
</dbReference>
<keyword evidence="11 12" id="KW-1006">Bacterial flagellum protein export</keyword>
<evidence type="ECO:0000313" key="13">
    <source>
        <dbReference type="EMBL" id="MBC8563057.1"/>
    </source>
</evidence>
<comment type="subcellular location">
    <subcellularLocation>
        <location evidence="1">Cell membrane</location>
        <topology evidence="1">Multi-pass membrane protein</topology>
    </subcellularLocation>
</comment>
<evidence type="ECO:0000256" key="5">
    <source>
        <dbReference type="ARBA" id="ARBA00022475"/>
    </source>
</evidence>
<accession>A0ABR7N355</accession>
<keyword evidence="14" id="KW-1185">Reference proteome</keyword>
<dbReference type="NCBIfam" id="TIGR00328">
    <property type="entry name" value="flhB"/>
    <property type="match status" value="1"/>
</dbReference>
<keyword evidence="13" id="KW-0966">Cell projection</keyword>
<keyword evidence="4 12" id="KW-0813">Transport</keyword>
<keyword evidence="5 12" id="KW-1003">Cell membrane</keyword>
<comment type="function">
    <text evidence="12">Required for formation of the rod structure in the basal body of the flagellar apparatus. Together with FliI and FliH, may constitute the export apparatus of flagellin.</text>
</comment>
<evidence type="ECO:0000256" key="4">
    <source>
        <dbReference type="ARBA" id="ARBA00022448"/>
    </source>
</evidence>
<evidence type="ECO:0000256" key="2">
    <source>
        <dbReference type="ARBA" id="ARBA00010690"/>
    </source>
</evidence>
<dbReference type="RefSeq" id="WP_022463872.1">
    <property type="nucleotide sequence ID" value="NZ_JACRSX010000015.1"/>
</dbReference>